<dbReference type="PROSITE" id="PS00332">
    <property type="entry name" value="SOD_CU_ZN_2"/>
    <property type="match status" value="1"/>
</dbReference>
<evidence type="ECO:0000313" key="5">
    <source>
        <dbReference type="EMBL" id="POB46467.1"/>
    </source>
</evidence>
<comment type="function">
    <text evidence="2">Destroys radicals which are normally produced within the cells and which are toxic to biological systems.</text>
</comment>
<dbReference type="AlphaFoldDB" id="A0A2S3R101"/>
<comment type="similarity">
    <text evidence="1 2">Belongs to the Cu-Zn superoxide dismutase family.</text>
</comment>
<feature type="domain" description="Superoxide dismutase copper/zinc binding" evidence="4">
    <location>
        <begin position="36"/>
        <end position="169"/>
    </location>
</feature>
<sequence>MNKHTLLAAILLYSTSSLAQSLSVDMKDLSSNQTLGTVTISSSDYGTVFTPDLKGLPSGLHGFHLHANGSCESSNKDGKVVLGGAAGGHYDPQNSGKHGYPWTEDNHLGDLPALFVDASGNASQPVLAPRVALKDVQGRALMIHAGADNHSDHPMPLGGGGARIVCGVIK</sequence>
<evidence type="ECO:0000256" key="3">
    <source>
        <dbReference type="SAM" id="SignalP"/>
    </source>
</evidence>
<evidence type="ECO:0000256" key="2">
    <source>
        <dbReference type="RuleBase" id="RU000393"/>
    </source>
</evidence>
<reference evidence="5 6" key="1">
    <citation type="journal article" date="2018" name="Front. Microbiol.">
        <title>Phylogeny of Vibrio vulnificus from the Analysis of the Core-Genome: Implications for Intra-Species Taxonomy.</title>
        <authorList>
            <person name="Roig F.J."/>
            <person name="Gonzalez-Candelas F."/>
            <person name="Sanjuan E."/>
            <person name="Fouz B."/>
            <person name="Feil E.J."/>
            <person name="Llorens C."/>
            <person name="Baker-Austin C."/>
            <person name="Oliver J.D."/>
            <person name="Danin-Poleg Y."/>
            <person name="Gibas C.J."/>
            <person name="Kashi Y."/>
            <person name="Gulig P.A."/>
            <person name="Morrison S.S."/>
            <person name="Amaro C."/>
        </authorList>
    </citation>
    <scope>NUCLEOTIDE SEQUENCE [LARGE SCALE GENOMIC DNA]</scope>
    <source>
        <strain evidence="5 6">CECT4608</strain>
    </source>
</reference>
<dbReference type="GO" id="GO:0005507">
    <property type="term" value="F:copper ion binding"/>
    <property type="evidence" value="ECO:0007669"/>
    <property type="project" value="InterPro"/>
</dbReference>
<dbReference type="Pfam" id="PF00080">
    <property type="entry name" value="Sod_Cu"/>
    <property type="match status" value="1"/>
</dbReference>
<feature type="chain" id="PRO_5015515760" description="Superoxide dismutase [Cu-Zn]" evidence="3">
    <location>
        <begin position="20"/>
        <end position="170"/>
    </location>
</feature>
<dbReference type="RefSeq" id="WP_103200676.1">
    <property type="nucleotide sequence ID" value="NZ_JASMUA010000001.1"/>
</dbReference>
<dbReference type="EMBL" id="PDGH01000102">
    <property type="protein sequence ID" value="POB46467.1"/>
    <property type="molecule type" value="Genomic_DNA"/>
</dbReference>
<accession>A0A2S3R101</accession>
<dbReference type="InterPro" id="IPR036423">
    <property type="entry name" value="SOD-like_Cu/Zn_dom_sf"/>
</dbReference>
<protein>
    <recommendedName>
        <fullName evidence="2">Superoxide dismutase [Cu-Zn]</fullName>
        <ecNumber evidence="2">1.15.1.1</ecNumber>
    </recommendedName>
</protein>
<evidence type="ECO:0000259" key="4">
    <source>
        <dbReference type="Pfam" id="PF00080"/>
    </source>
</evidence>
<dbReference type="SUPFAM" id="SSF49329">
    <property type="entry name" value="Cu,Zn superoxide dismutase-like"/>
    <property type="match status" value="1"/>
</dbReference>
<dbReference type="NCBIfam" id="NF007628">
    <property type="entry name" value="PRK10290.1"/>
    <property type="match status" value="1"/>
</dbReference>
<evidence type="ECO:0000256" key="1">
    <source>
        <dbReference type="ARBA" id="ARBA00010457"/>
    </source>
</evidence>
<dbReference type="InterPro" id="IPR001424">
    <property type="entry name" value="SOD_Cu_Zn_dom"/>
</dbReference>
<proteinExistence type="inferred from homology"/>
<dbReference type="InterPro" id="IPR024134">
    <property type="entry name" value="SOD_Cu/Zn_/chaperone"/>
</dbReference>
<dbReference type="Gene3D" id="2.60.40.200">
    <property type="entry name" value="Superoxide dismutase, copper/zinc binding domain"/>
    <property type="match status" value="1"/>
</dbReference>
<comment type="caution">
    <text evidence="5">The sequence shown here is derived from an EMBL/GenBank/DDBJ whole genome shotgun (WGS) entry which is preliminary data.</text>
</comment>
<dbReference type="PANTHER" id="PTHR10003">
    <property type="entry name" value="SUPEROXIDE DISMUTASE CU-ZN -RELATED"/>
    <property type="match status" value="1"/>
</dbReference>
<dbReference type="CDD" id="cd00305">
    <property type="entry name" value="Cu-Zn_Superoxide_Dismutase"/>
    <property type="match status" value="1"/>
</dbReference>
<gene>
    <name evidence="5" type="ORF">CRN52_15065</name>
</gene>
<dbReference type="Proteomes" id="UP000237466">
    <property type="component" value="Unassembled WGS sequence"/>
</dbReference>
<keyword evidence="2" id="KW-0479">Metal-binding</keyword>
<dbReference type="GO" id="GO:0004784">
    <property type="term" value="F:superoxide dismutase activity"/>
    <property type="evidence" value="ECO:0007669"/>
    <property type="project" value="UniProtKB-EC"/>
</dbReference>
<comment type="cofactor">
    <cofactor evidence="2">
        <name>Cu cation</name>
        <dbReference type="ChEBI" id="CHEBI:23378"/>
    </cofactor>
    <text evidence="2">Binds 1 copper ion per subunit.</text>
</comment>
<feature type="signal peptide" evidence="3">
    <location>
        <begin position="1"/>
        <end position="19"/>
    </location>
</feature>
<comment type="cofactor">
    <cofactor evidence="2">
        <name>Zn(2+)</name>
        <dbReference type="ChEBI" id="CHEBI:29105"/>
    </cofactor>
    <text evidence="2">Binds 1 zinc ion per subunit.</text>
</comment>
<dbReference type="InterPro" id="IPR018152">
    <property type="entry name" value="SOD_Cu/Zn_BS"/>
</dbReference>
<evidence type="ECO:0000313" key="6">
    <source>
        <dbReference type="Proteomes" id="UP000237466"/>
    </source>
</evidence>
<dbReference type="PROSITE" id="PS00087">
    <property type="entry name" value="SOD_CU_ZN_1"/>
    <property type="match status" value="1"/>
</dbReference>
<organism evidence="5 6">
    <name type="scientific">Vibrio vulnificus</name>
    <dbReference type="NCBI Taxonomy" id="672"/>
    <lineage>
        <taxon>Bacteria</taxon>
        <taxon>Pseudomonadati</taxon>
        <taxon>Pseudomonadota</taxon>
        <taxon>Gammaproteobacteria</taxon>
        <taxon>Vibrionales</taxon>
        <taxon>Vibrionaceae</taxon>
        <taxon>Vibrio</taxon>
    </lineage>
</organism>
<keyword evidence="2" id="KW-0560">Oxidoreductase</keyword>
<keyword evidence="3" id="KW-0732">Signal</keyword>
<name>A0A2S3R101_VIBVL</name>
<comment type="catalytic activity">
    <reaction evidence="2">
        <text>2 superoxide + 2 H(+) = H2O2 + O2</text>
        <dbReference type="Rhea" id="RHEA:20696"/>
        <dbReference type="ChEBI" id="CHEBI:15378"/>
        <dbReference type="ChEBI" id="CHEBI:15379"/>
        <dbReference type="ChEBI" id="CHEBI:16240"/>
        <dbReference type="ChEBI" id="CHEBI:18421"/>
        <dbReference type="EC" id="1.15.1.1"/>
    </reaction>
</comment>
<keyword evidence="2" id="KW-0186">Copper</keyword>
<dbReference type="EC" id="1.15.1.1" evidence="2"/>
<keyword evidence="2" id="KW-0862">Zinc</keyword>